<dbReference type="NCBIfam" id="TIGR00026">
    <property type="entry name" value="hi_GC_TIGR00026"/>
    <property type="match status" value="1"/>
</dbReference>
<evidence type="ECO:0000313" key="1">
    <source>
        <dbReference type="EMBL" id="MDA0137087.1"/>
    </source>
</evidence>
<proteinExistence type="predicted"/>
<dbReference type="RefSeq" id="WP_202956247.1">
    <property type="nucleotide sequence ID" value="NZ_JAPCID010000007.1"/>
</dbReference>
<dbReference type="Proteomes" id="UP001147700">
    <property type="component" value="Unassembled WGS sequence"/>
</dbReference>
<organism evidence="1 2">
    <name type="scientific">Solirubrobacter deserti</name>
    <dbReference type="NCBI Taxonomy" id="2282478"/>
    <lineage>
        <taxon>Bacteria</taxon>
        <taxon>Bacillati</taxon>
        <taxon>Actinomycetota</taxon>
        <taxon>Thermoleophilia</taxon>
        <taxon>Solirubrobacterales</taxon>
        <taxon>Solirubrobacteraceae</taxon>
        <taxon>Solirubrobacter</taxon>
    </lineage>
</organism>
<name>A0ABT4REX9_9ACTN</name>
<reference evidence="1" key="1">
    <citation type="submission" date="2022-10" db="EMBL/GenBank/DDBJ databases">
        <title>The WGS of Solirubrobacter sp. CPCC 204708.</title>
        <authorList>
            <person name="Jiang Z."/>
        </authorList>
    </citation>
    <scope>NUCLEOTIDE SEQUENCE</scope>
    <source>
        <strain evidence="1">CPCC 204708</strain>
    </source>
</reference>
<evidence type="ECO:0000313" key="2">
    <source>
        <dbReference type="Proteomes" id="UP001147700"/>
    </source>
</evidence>
<dbReference type="SUPFAM" id="SSF50475">
    <property type="entry name" value="FMN-binding split barrel"/>
    <property type="match status" value="1"/>
</dbReference>
<dbReference type="InterPro" id="IPR012349">
    <property type="entry name" value="Split_barrel_FMN-bd"/>
</dbReference>
<protein>
    <submittedName>
        <fullName evidence="1">Nitroreductase family deazaflavin-dependent oxidoreductase</fullName>
    </submittedName>
</protein>
<dbReference type="Gene3D" id="2.30.110.10">
    <property type="entry name" value="Electron Transport, Fmn-binding Protein, Chain A"/>
    <property type="match status" value="1"/>
</dbReference>
<sequence>MPPLVHLLGTGRAVDNRPGGVRAVKRRLARPVTNRVVNPLVRPLVERGLLDPGWALLETRGRRSGKPRVVPVGNGLRDGVFWIITEHGYHADYVRNILAEPRVRVKVGGRWRDGRALVLPEEDPYARMRALKRPINDSLLLTVGTEQLVVRVDLDD</sequence>
<dbReference type="InterPro" id="IPR004378">
    <property type="entry name" value="F420H2_quin_Rdtase"/>
</dbReference>
<dbReference type="Pfam" id="PF04075">
    <property type="entry name" value="F420H2_quin_red"/>
    <property type="match status" value="1"/>
</dbReference>
<dbReference type="EMBL" id="JAPCID010000007">
    <property type="protein sequence ID" value="MDA0137087.1"/>
    <property type="molecule type" value="Genomic_DNA"/>
</dbReference>
<comment type="caution">
    <text evidence="1">The sequence shown here is derived from an EMBL/GenBank/DDBJ whole genome shotgun (WGS) entry which is preliminary data.</text>
</comment>
<keyword evidence="2" id="KW-1185">Reference proteome</keyword>
<gene>
    <name evidence="1" type="ORF">OJ962_06230</name>
</gene>
<accession>A0ABT4REX9</accession>